<feature type="non-terminal residue" evidence="2">
    <location>
        <position position="1"/>
    </location>
</feature>
<sequence length="161" mass="18169">EGETTAVVNGGTSAEPKDKEKPAGVDEEGAEEQAKETTSPTTTAQQEKQSDEDKQDKKKKEKTKKKWSFRSISFSKKDKSKPNMSREDSKTGDLAKEQPVAEVIFSNSVSRSFQPLTVTRPWNLEMRQAYGKLVKYVQSGFNFAFVLYSVISMCRQERECI</sequence>
<comment type="caution">
    <text evidence="2">The sequence shown here is derived from an EMBL/GenBank/DDBJ whole genome shotgun (WGS) entry which is preliminary data.</text>
</comment>
<feature type="region of interest" description="Disordered" evidence="1">
    <location>
        <begin position="1"/>
        <end position="98"/>
    </location>
</feature>
<feature type="compositionally biased region" description="Basic and acidic residues" evidence="1">
    <location>
        <begin position="15"/>
        <end position="24"/>
    </location>
</feature>
<dbReference type="Proteomes" id="UP001558652">
    <property type="component" value="Unassembled WGS sequence"/>
</dbReference>
<gene>
    <name evidence="2" type="ORF">AAG570_006221</name>
</gene>
<protein>
    <submittedName>
        <fullName evidence="2">Uncharacterized protein</fullName>
    </submittedName>
</protein>
<dbReference type="AlphaFoldDB" id="A0ABD0YTB8"/>
<accession>A0ABD0YTB8</accession>
<evidence type="ECO:0000313" key="3">
    <source>
        <dbReference type="Proteomes" id="UP001558652"/>
    </source>
</evidence>
<proteinExistence type="predicted"/>
<reference evidence="2 3" key="1">
    <citation type="submission" date="2024-07" db="EMBL/GenBank/DDBJ databases">
        <title>Chromosome-level genome assembly of the water stick insect Ranatra chinensis (Heteroptera: Nepidae).</title>
        <authorList>
            <person name="Liu X."/>
        </authorList>
    </citation>
    <scope>NUCLEOTIDE SEQUENCE [LARGE SCALE GENOMIC DNA]</scope>
    <source>
        <strain evidence="2">Cailab_2021Rc</strain>
        <tissue evidence="2">Muscle</tissue>
    </source>
</reference>
<keyword evidence="3" id="KW-1185">Reference proteome</keyword>
<feature type="compositionally biased region" description="Polar residues" evidence="1">
    <location>
        <begin position="1"/>
        <end position="12"/>
    </location>
</feature>
<feature type="compositionally biased region" description="Basic and acidic residues" evidence="1">
    <location>
        <begin position="48"/>
        <end position="58"/>
    </location>
</feature>
<organism evidence="2 3">
    <name type="scientific">Ranatra chinensis</name>
    <dbReference type="NCBI Taxonomy" id="642074"/>
    <lineage>
        <taxon>Eukaryota</taxon>
        <taxon>Metazoa</taxon>
        <taxon>Ecdysozoa</taxon>
        <taxon>Arthropoda</taxon>
        <taxon>Hexapoda</taxon>
        <taxon>Insecta</taxon>
        <taxon>Pterygota</taxon>
        <taxon>Neoptera</taxon>
        <taxon>Paraneoptera</taxon>
        <taxon>Hemiptera</taxon>
        <taxon>Heteroptera</taxon>
        <taxon>Panheteroptera</taxon>
        <taxon>Nepomorpha</taxon>
        <taxon>Nepidae</taxon>
        <taxon>Ranatrinae</taxon>
        <taxon>Ranatra</taxon>
    </lineage>
</organism>
<dbReference type="EMBL" id="JBFDAA010000002">
    <property type="protein sequence ID" value="KAL1139235.1"/>
    <property type="molecule type" value="Genomic_DNA"/>
</dbReference>
<evidence type="ECO:0000256" key="1">
    <source>
        <dbReference type="SAM" id="MobiDB-lite"/>
    </source>
</evidence>
<evidence type="ECO:0000313" key="2">
    <source>
        <dbReference type="EMBL" id="KAL1139235.1"/>
    </source>
</evidence>
<feature type="compositionally biased region" description="Basic residues" evidence="1">
    <location>
        <begin position="59"/>
        <end position="68"/>
    </location>
</feature>
<feature type="compositionally biased region" description="Basic and acidic residues" evidence="1">
    <location>
        <begin position="75"/>
        <end position="96"/>
    </location>
</feature>
<name>A0ABD0YTB8_9HEMI</name>